<organism evidence="3 4">
    <name type="scientific">Armillaria gallica</name>
    <name type="common">Bulbous honey fungus</name>
    <name type="synonym">Armillaria bulbosa</name>
    <dbReference type="NCBI Taxonomy" id="47427"/>
    <lineage>
        <taxon>Eukaryota</taxon>
        <taxon>Fungi</taxon>
        <taxon>Dikarya</taxon>
        <taxon>Basidiomycota</taxon>
        <taxon>Agaricomycotina</taxon>
        <taxon>Agaricomycetes</taxon>
        <taxon>Agaricomycetidae</taxon>
        <taxon>Agaricales</taxon>
        <taxon>Marasmiineae</taxon>
        <taxon>Physalacriaceae</taxon>
        <taxon>Armillaria</taxon>
    </lineage>
</organism>
<name>A0A2H3E955_ARMGA</name>
<dbReference type="Pfam" id="PF20151">
    <property type="entry name" value="DUF6533"/>
    <property type="match status" value="1"/>
</dbReference>
<feature type="transmembrane region" description="Helical" evidence="1">
    <location>
        <begin position="41"/>
        <end position="61"/>
    </location>
</feature>
<accession>A0A2H3E955</accession>
<gene>
    <name evidence="3" type="ORF">ARMGADRAFT_369241</name>
</gene>
<reference evidence="4" key="1">
    <citation type="journal article" date="2017" name="Nat. Ecol. Evol.">
        <title>Genome expansion and lineage-specific genetic innovations in the forest pathogenic fungi Armillaria.</title>
        <authorList>
            <person name="Sipos G."/>
            <person name="Prasanna A.N."/>
            <person name="Walter M.C."/>
            <person name="O'Connor E."/>
            <person name="Balint B."/>
            <person name="Krizsan K."/>
            <person name="Kiss B."/>
            <person name="Hess J."/>
            <person name="Varga T."/>
            <person name="Slot J."/>
            <person name="Riley R."/>
            <person name="Boka B."/>
            <person name="Rigling D."/>
            <person name="Barry K."/>
            <person name="Lee J."/>
            <person name="Mihaltcheva S."/>
            <person name="LaButti K."/>
            <person name="Lipzen A."/>
            <person name="Waldron R."/>
            <person name="Moloney N.M."/>
            <person name="Sperisen C."/>
            <person name="Kredics L."/>
            <person name="Vagvoelgyi C."/>
            <person name="Patrignani A."/>
            <person name="Fitzpatrick D."/>
            <person name="Nagy I."/>
            <person name="Doyle S."/>
            <person name="Anderson J.B."/>
            <person name="Grigoriev I.V."/>
            <person name="Gueldener U."/>
            <person name="Muensterkoetter M."/>
            <person name="Nagy L.G."/>
        </authorList>
    </citation>
    <scope>NUCLEOTIDE SEQUENCE [LARGE SCALE GENOMIC DNA]</scope>
    <source>
        <strain evidence="4">Ar21-2</strain>
    </source>
</reference>
<proteinExistence type="predicted"/>
<evidence type="ECO:0000313" key="3">
    <source>
        <dbReference type="EMBL" id="PBL00243.1"/>
    </source>
</evidence>
<feature type="transmembrane region" description="Helical" evidence="1">
    <location>
        <begin position="261"/>
        <end position="278"/>
    </location>
</feature>
<feature type="transmembrane region" description="Helical" evidence="1">
    <location>
        <begin position="189"/>
        <end position="211"/>
    </location>
</feature>
<keyword evidence="1" id="KW-1133">Transmembrane helix</keyword>
<dbReference type="AlphaFoldDB" id="A0A2H3E955"/>
<sequence>MPSFGGTDYWVQARAEQNAYVACATLIVYEYFLQFEAEVNFFWVQSFMVLDGPGVLPLLLVLQQRRWSLAKALFLWSRYYGVAFNVSNAVIYLNSHPSLNVSATFFYWQNTGASLQVITSHVILELRLYAMYGNSCKILGLFVLLTALECLTMGLIFGLPGSGIIGTNEPVSGLFMCADADPPNHHWIVYYWVAVLVIESILLCLALRQAWLHRPSASGSDLMRKLTRDSVIYFLVLFGIYLTNLIFWIRNRITLNELGTAFAFVISSLFANRLVIAVRRAHYMSLFEQESQLSEVTTEIQFRRETATGDVDDYDNVELRNITRD</sequence>
<evidence type="ECO:0000313" key="4">
    <source>
        <dbReference type="Proteomes" id="UP000217790"/>
    </source>
</evidence>
<protein>
    <recommendedName>
        <fullName evidence="2">DUF6533 domain-containing protein</fullName>
    </recommendedName>
</protein>
<evidence type="ECO:0000256" key="1">
    <source>
        <dbReference type="SAM" id="Phobius"/>
    </source>
</evidence>
<keyword evidence="1" id="KW-0812">Transmembrane</keyword>
<evidence type="ECO:0000259" key="2">
    <source>
        <dbReference type="Pfam" id="PF20151"/>
    </source>
</evidence>
<feature type="domain" description="DUF6533" evidence="2">
    <location>
        <begin position="19"/>
        <end position="82"/>
    </location>
</feature>
<feature type="transmembrane region" description="Helical" evidence="1">
    <location>
        <begin position="105"/>
        <end position="126"/>
    </location>
</feature>
<feature type="transmembrane region" description="Helical" evidence="1">
    <location>
        <begin position="231"/>
        <end position="249"/>
    </location>
</feature>
<dbReference type="OrthoDB" id="3256800at2759"/>
<feature type="transmembrane region" description="Helical" evidence="1">
    <location>
        <begin position="73"/>
        <end position="93"/>
    </location>
</feature>
<dbReference type="Proteomes" id="UP000217790">
    <property type="component" value="Unassembled WGS sequence"/>
</dbReference>
<keyword evidence="1" id="KW-0472">Membrane</keyword>
<feature type="transmembrane region" description="Helical" evidence="1">
    <location>
        <begin position="138"/>
        <end position="159"/>
    </location>
</feature>
<dbReference type="InterPro" id="IPR045340">
    <property type="entry name" value="DUF6533"/>
</dbReference>
<dbReference type="OMA" id="WWINRIT"/>
<dbReference type="InParanoid" id="A0A2H3E955"/>
<keyword evidence="4" id="KW-1185">Reference proteome</keyword>
<dbReference type="EMBL" id="KZ293646">
    <property type="protein sequence ID" value="PBL00243.1"/>
    <property type="molecule type" value="Genomic_DNA"/>
</dbReference>